<name>A0A2A3EJE4_APICC</name>
<dbReference type="EMBL" id="KZ288239">
    <property type="protein sequence ID" value="PBC31319.1"/>
    <property type="molecule type" value="Genomic_DNA"/>
</dbReference>
<accession>A0A2A3EJE4</accession>
<dbReference type="Proteomes" id="UP000242457">
    <property type="component" value="Unassembled WGS sequence"/>
</dbReference>
<gene>
    <name evidence="1" type="ORF">APICC_05943</name>
</gene>
<keyword evidence="2" id="KW-1185">Reference proteome</keyword>
<organism evidence="1 2">
    <name type="scientific">Apis cerana cerana</name>
    <name type="common">Oriental honeybee</name>
    <dbReference type="NCBI Taxonomy" id="94128"/>
    <lineage>
        <taxon>Eukaryota</taxon>
        <taxon>Metazoa</taxon>
        <taxon>Ecdysozoa</taxon>
        <taxon>Arthropoda</taxon>
        <taxon>Hexapoda</taxon>
        <taxon>Insecta</taxon>
        <taxon>Pterygota</taxon>
        <taxon>Neoptera</taxon>
        <taxon>Endopterygota</taxon>
        <taxon>Hymenoptera</taxon>
        <taxon>Apocrita</taxon>
        <taxon>Aculeata</taxon>
        <taxon>Apoidea</taxon>
        <taxon>Anthophila</taxon>
        <taxon>Apidae</taxon>
        <taxon>Apis</taxon>
    </lineage>
</organism>
<reference evidence="1 2" key="1">
    <citation type="submission" date="2014-07" db="EMBL/GenBank/DDBJ databases">
        <title>Genomic and transcriptomic analysis on Apis cerana provide comprehensive insights into honey bee biology.</title>
        <authorList>
            <person name="Diao Q."/>
            <person name="Sun L."/>
            <person name="Zheng H."/>
            <person name="Zheng H."/>
            <person name="Xu S."/>
            <person name="Wang S."/>
            <person name="Zeng Z."/>
            <person name="Hu F."/>
            <person name="Su S."/>
            <person name="Wu J."/>
        </authorList>
    </citation>
    <scope>NUCLEOTIDE SEQUENCE [LARGE SCALE GENOMIC DNA]</scope>
    <source>
        <tissue evidence="1">Pupae without intestine</tissue>
    </source>
</reference>
<dbReference type="AlphaFoldDB" id="A0A2A3EJE4"/>
<protein>
    <submittedName>
        <fullName evidence="1">Uncharacterized protein</fullName>
    </submittedName>
</protein>
<sequence length="131" mass="14548">MQTDRRDRLRRLLIRSTELEIAVGIHWPELWGGLAALWATIGSLGMFPPLFLPTTPLTVYTEYTGIVIQTRTCRAVGVLIVVGSRTPRSTYFSFTCNSTSLHILAAPSMTGGASPLVHVRFLSRCWPRSSD</sequence>
<evidence type="ECO:0000313" key="1">
    <source>
        <dbReference type="EMBL" id="PBC31319.1"/>
    </source>
</evidence>
<evidence type="ECO:0000313" key="2">
    <source>
        <dbReference type="Proteomes" id="UP000242457"/>
    </source>
</evidence>
<proteinExistence type="predicted"/>